<keyword evidence="2" id="KW-0812">Transmembrane</keyword>
<feature type="compositionally biased region" description="Basic and acidic residues" evidence="1">
    <location>
        <begin position="1"/>
        <end position="10"/>
    </location>
</feature>
<evidence type="ECO:0000313" key="3">
    <source>
        <dbReference type="EMBL" id="MEW9625157.1"/>
    </source>
</evidence>
<feature type="transmembrane region" description="Helical" evidence="2">
    <location>
        <begin position="93"/>
        <end position="115"/>
    </location>
</feature>
<feature type="compositionally biased region" description="Low complexity" evidence="1">
    <location>
        <begin position="12"/>
        <end position="22"/>
    </location>
</feature>
<keyword evidence="2" id="KW-1133">Transmembrane helix</keyword>
<gene>
    <name evidence="3" type="ORF">ABQJ56_13080</name>
</gene>
<dbReference type="SUPFAM" id="SSF82866">
    <property type="entry name" value="Multidrug efflux transporter AcrB transmembrane domain"/>
    <property type="match status" value="1"/>
</dbReference>
<keyword evidence="4" id="KW-1185">Reference proteome</keyword>
<evidence type="ECO:0000313" key="4">
    <source>
        <dbReference type="Proteomes" id="UP001556170"/>
    </source>
</evidence>
<feature type="transmembrane region" description="Helical" evidence="2">
    <location>
        <begin position="59"/>
        <end position="87"/>
    </location>
</feature>
<dbReference type="GO" id="GO:0005524">
    <property type="term" value="F:ATP binding"/>
    <property type="evidence" value="ECO:0007669"/>
    <property type="project" value="UniProtKB-KW"/>
</dbReference>
<reference evidence="3 4" key="1">
    <citation type="submission" date="2024-06" db="EMBL/GenBank/DDBJ databases">
        <authorList>
            <person name="Woo H."/>
        </authorList>
    </citation>
    <scope>NUCLEOTIDE SEQUENCE [LARGE SCALE GENOMIC DNA]</scope>
    <source>
        <strain evidence="3 4">S2-g</strain>
    </source>
</reference>
<evidence type="ECO:0000256" key="2">
    <source>
        <dbReference type="SAM" id="Phobius"/>
    </source>
</evidence>
<keyword evidence="3" id="KW-0547">Nucleotide-binding</keyword>
<dbReference type="EMBL" id="JBFOHL010000011">
    <property type="protein sequence ID" value="MEW9625157.1"/>
    <property type="molecule type" value="Genomic_DNA"/>
</dbReference>
<keyword evidence="3" id="KW-0067">ATP-binding</keyword>
<proteinExistence type="predicted"/>
<protein>
    <submittedName>
        <fullName evidence="3">ABC transporter ATP-binding protein</fullName>
    </submittedName>
</protein>
<accession>A0ABV3QRC3</accession>
<comment type="caution">
    <text evidence="3">The sequence shown here is derived from an EMBL/GenBank/DDBJ whole genome shotgun (WGS) entry which is preliminary data.</text>
</comment>
<name>A0ABV3QRC3_9GAMM</name>
<sequence length="156" mass="16819">MQEESGRGQDRATAPESPAPSSSLLQELGRLAGAVRRLFGAQLQLLAAELGLARSAVSWLLLAALAATVAGVALGLTLLGLVGVLLATWFHSWIWALLVLALLQALLLAGAIGLFRRCMHWMSLPATRHEWSAMMRETLHRAEREVDSETSGEDKP</sequence>
<organism evidence="3 4">
    <name type="scientific">Rhodanobacter geophilus</name>
    <dbReference type="NCBI Taxonomy" id="3162488"/>
    <lineage>
        <taxon>Bacteria</taxon>
        <taxon>Pseudomonadati</taxon>
        <taxon>Pseudomonadota</taxon>
        <taxon>Gammaproteobacteria</taxon>
        <taxon>Lysobacterales</taxon>
        <taxon>Rhodanobacteraceae</taxon>
        <taxon>Rhodanobacter</taxon>
    </lineage>
</organism>
<dbReference type="RefSeq" id="WP_367845449.1">
    <property type="nucleotide sequence ID" value="NZ_JBFOHL010000011.1"/>
</dbReference>
<evidence type="ECO:0000256" key="1">
    <source>
        <dbReference type="SAM" id="MobiDB-lite"/>
    </source>
</evidence>
<feature type="region of interest" description="Disordered" evidence="1">
    <location>
        <begin position="1"/>
        <end position="22"/>
    </location>
</feature>
<dbReference type="Proteomes" id="UP001556170">
    <property type="component" value="Unassembled WGS sequence"/>
</dbReference>
<keyword evidence="2" id="KW-0472">Membrane</keyword>